<sequence>MGMMSVASILGLMPLPGGLPPLPNLPNLNLPLPDLGAVSLAGTSSIPSAAGTTVPSLAPLPPLSLPGLVQFPPLLSNPPLLSQTAAPFVPASGTTAPATVTAAPAAGLAIVTPATTEADSTKATESPAPTDTTLTPS</sequence>
<evidence type="ECO:0000313" key="2">
    <source>
        <dbReference type="EMBL" id="MEQ2291865.1"/>
    </source>
</evidence>
<comment type="caution">
    <text evidence="2">The sequence shown here is derived from an EMBL/GenBank/DDBJ whole genome shotgun (WGS) entry which is preliminary data.</text>
</comment>
<evidence type="ECO:0000313" key="3">
    <source>
        <dbReference type="Proteomes" id="UP001469553"/>
    </source>
</evidence>
<feature type="compositionally biased region" description="Polar residues" evidence="1">
    <location>
        <begin position="115"/>
        <end position="137"/>
    </location>
</feature>
<evidence type="ECO:0000256" key="1">
    <source>
        <dbReference type="SAM" id="MobiDB-lite"/>
    </source>
</evidence>
<dbReference type="Proteomes" id="UP001469553">
    <property type="component" value="Unassembled WGS sequence"/>
</dbReference>
<organism evidence="2 3">
    <name type="scientific">Ameca splendens</name>
    <dbReference type="NCBI Taxonomy" id="208324"/>
    <lineage>
        <taxon>Eukaryota</taxon>
        <taxon>Metazoa</taxon>
        <taxon>Chordata</taxon>
        <taxon>Craniata</taxon>
        <taxon>Vertebrata</taxon>
        <taxon>Euteleostomi</taxon>
        <taxon>Actinopterygii</taxon>
        <taxon>Neopterygii</taxon>
        <taxon>Teleostei</taxon>
        <taxon>Neoteleostei</taxon>
        <taxon>Acanthomorphata</taxon>
        <taxon>Ovalentaria</taxon>
        <taxon>Atherinomorphae</taxon>
        <taxon>Cyprinodontiformes</taxon>
        <taxon>Goodeidae</taxon>
        <taxon>Ameca</taxon>
    </lineage>
</organism>
<proteinExistence type="predicted"/>
<keyword evidence="3" id="KW-1185">Reference proteome</keyword>
<name>A0ABV0YDH5_9TELE</name>
<protein>
    <submittedName>
        <fullName evidence="2">Uncharacterized protein</fullName>
    </submittedName>
</protein>
<accession>A0ABV0YDH5</accession>
<dbReference type="EMBL" id="JAHRIP010029500">
    <property type="protein sequence ID" value="MEQ2291865.1"/>
    <property type="molecule type" value="Genomic_DNA"/>
</dbReference>
<feature type="region of interest" description="Disordered" evidence="1">
    <location>
        <begin position="114"/>
        <end position="137"/>
    </location>
</feature>
<reference evidence="2 3" key="1">
    <citation type="submission" date="2021-06" db="EMBL/GenBank/DDBJ databases">
        <authorList>
            <person name="Palmer J.M."/>
        </authorList>
    </citation>
    <scope>NUCLEOTIDE SEQUENCE [LARGE SCALE GENOMIC DNA]</scope>
    <source>
        <strain evidence="2 3">AS_MEX2019</strain>
        <tissue evidence="2">Muscle</tissue>
    </source>
</reference>
<gene>
    <name evidence="2" type="ORF">AMECASPLE_017252</name>
</gene>